<keyword evidence="3" id="KW-1185">Reference proteome</keyword>
<feature type="compositionally biased region" description="Polar residues" evidence="1">
    <location>
        <begin position="213"/>
        <end position="223"/>
    </location>
</feature>
<reference evidence="2 3" key="1">
    <citation type="submission" date="2014-09" db="EMBL/GenBank/DDBJ databases">
        <authorList>
            <person name="Magalhaes I.L.F."/>
            <person name="Oliveira U."/>
            <person name="Santos F.R."/>
            <person name="Vidigal T.H.D.A."/>
            <person name="Brescovit A.D."/>
            <person name="Santos A.J."/>
        </authorList>
    </citation>
    <scope>NUCLEOTIDE SEQUENCE [LARGE SCALE GENOMIC DNA]</scope>
</reference>
<feature type="region of interest" description="Disordered" evidence="1">
    <location>
        <begin position="72"/>
        <end position="130"/>
    </location>
</feature>
<sequence>MSGAGLGLDTLEALYFPSLGDLQDAAKGQQHRQATVATKGEESALSPDRIHSSHVLKQLEKLATELTTTASYADSSAAQQQTSSTGVSSSTSARSHPPRQSVPHPNSSASTTLSPPPTTADEIDRPLLQRSVRKIDRRPLLVEWRPGVQGDRCRRLAQSALRAEPVQAAIEEICTTAKGARDETALAVAITKLLNHFGVQLQLLLAASLSTSERPSAPSTAEQPTLGPARAPTRTDAARFADLPVRAVERGTLSVTTAGPESNRPDIVLQAKPGKVMCADLCDAQSTTGDGASDAQGQGGPHPWLFYVAAVEVKFKKSDLLATRTVGQIFRYGKLRRPETDTVTSNNTSNTFQKPNSPSATKSTALWKFFISTCTLLLASSFTLAVRPEPGMVIFYAVDKAPNGMDLAAIQAAWKKPCTEQYGGDYYNVSATMNLAWCYSGLTDKGALVAQWLQNQQKDQWTFTKIDQTGYDTD</sequence>
<dbReference type="AlphaFoldDB" id="A0A0P1BAZ4"/>
<feature type="region of interest" description="Disordered" evidence="1">
    <location>
        <begin position="340"/>
        <end position="360"/>
    </location>
</feature>
<evidence type="ECO:0000256" key="1">
    <source>
        <dbReference type="SAM" id="MobiDB-lite"/>
    </source>
</evidence>
<protein>
    <submittedName>
        <fullName evidence="2">Uncharacterized protein</fullName>
    </submittedName>
</protein>
<dbReference type="Proteomes" id="UP000054845">
    <property type="component" value="Unassembled WGS sequence"/>
</dbReference>
<dbReference type="EMBL" id="CCYA01000173">
    <property type="protein sequence ID" value="CEH12616.1"/>
    <property type="molecule type" value="Genomic_DNA"/>
</dbReference>
<evidence type="ECO:0000313" key="3">
    <source>
        <dbReference type="Proteomes" id="UP000054845"/>
    </source>
</evidence>
<organism evidence="2 3">
    <name type="scientific">Ceraceosorus bombacis</name>
    <dbReference type="NCBI Taxonomy" id="401625"/>
    <lineage>
        <taxon>Eukaryota</taxon>
        <taxon>Fungi</taxon>
        <taxon>Dikarya</taxon>
        <taxon>Basidiomycota</taxon>
        <taxon>Ustilaginomycotina</taxon>
        <taxon>Exobasidiomycetes</taxon>
        <taxon>Ceraceosorales</taxon>
        <taxon>Ceraceosoraceae</taxon>
        <taxon>Ceraceosorus</taxon>
    </lineage>
</organism>
<evidence type="ECO:0000313" key="2">
    <source>
        <dbReference type="EMBL" id="CEH12616.1"/>
    </source>
</evidence>
<feature type="region of interest" description="Disordered" evidence="1">
    <location>
        <begin position="27"/>
        <end position="51"/>
    </location>
</feature>
<name>A0A0P1BAZ4_9BASI</name>
<feature type="compositionally biased region" description="Low complexity" evidence="1">
    <location>
        <begin position="72"/>
        <end position="95"/>
    </location>
</feature>
<dbReference type="OrthoDB" id="10526925at2759"/>
<accession>A0A0P1BAZ4</accession>
<feature type="region of interest" description="Disordered" evidence="1">
    <location>
        <begin position="213"/>
        <end position="232"/>
    </location>
</feature>
<proteinExistence type="predicted"/>